<evidence type="ECO:0000313" key="1">
    <source>
        <dbReference type="EMBL" id="SMD01307.1"/>
    </source>
</evidence>
<keyword evidence="2" id="KW-1185">Reference proteome</keyword>
<evidence type="ECO:0000313" key="2">
    <source>
        <dbReference type="Proteomes" id="UP000192330"/>
    </source>
</evidence>
<name>A0A1W2DVD3_9RHOB</name>
<protein>
    <submittedName>
        <fullName evidence="1">Uncharacterized protein</fullName>
    </submittedName>
</protein>
<dbReference type="Proteomes" id="UP000192330">
    <property type="component" value="Unassembled WGS sequence"/>
</dbReference>
<reference evidence="1 2" key="1">
    <citation type="submission" date="2017-04" db="EMBL/GenBank/DDBJ databases">
        <authorList>
            <person name="Afonso C.L."/>
            <person name="Miller P.J."/>
            <person name="Scott M.A."/>
            <person name="Spackman E."/>
            <person name="Goraichik I."/>
            <person name="Dimitrov K.M."/>
            <person name="Suarez D.L."/>
            <person name="Swayne D.E."/>
        </authorList>
    </citation>
    <scope>NUCLEOTIDE SEQUENCE [LARGE SCALE GENOMIC DNA]</scope>
    <source>
        <strain evidence="1 2">CGMCC 1.12644</strain>
    </source>
</reference>
<accession>A0A1W2DVD3</accession>
<proteinExistence type="predicted"/>
<dbReference type="EMBL" id="FWYD01000018">
    <property type="protein sequence ID" value="SMD01307.1"/>
    <property type="molecule type" value="Genomic_DNA"/>
</dbReference>
<dbReference type="AlphaFoldDB" id="A0A1W2DVD3"/>
<gene>
    <name evidence="1" type="ORF">SAMN06295998_11847</name>
</gene>
<sequence length="67" mass="7192">MIQRKSPTLSCAGIGTLCAAISRKSALHQANGGKIESQSAMSGQKYHLMCTAVHHADARFAHQKMQP</sequence>
<organism evidence="1 2">
    <name type="scientific">Primorskyibacter flagellatus</name>
    <dbReference type="NCBI Taxonomy" id="1387277"/>
    <lineage>
        <taxon>Bacteria</taxon>
        <taxon>Pseudomonadati</taxon>
        <taxon>Pseudomonadota</taxon>
        <taxon>Alphaproteobacteria</taxon>
        <taxon>Rhodobacterales</taxon>
        <taxon>Roseobacteraceae</taxon>
        <taxon>Primorskyibacter</taxon>
    </lineage>
</organism>